<dbReference type="Pfam" id="PF01047">
    <property type="entry name" value="MarR"/>
    <property type="match status" value="1"/>
</dbReference>
<dbReference type="SMART" id="SM00347">
    <property type="entry name" value="HTH_MARR"/>
    <property type="match status" value="1"/>
</dbReference>
<evidence type="ECO:0000256" key="2">
    <source>
        <dbReference type="ARBA" id="ARBA00023125"/>
    </source>
</evidence>
<dbReference type="PANTHER" id="PTHR33164:SF99">
    <property type="entry name" value="MARR FAMILY REGULATORY PROTEIN"/>
    <property type="match status" value="1"/>
</dbReference>
<dbReference type="PROSITE" id="PS01117">
    <property type="entry name" value="HTH_MARR_1"/>
    <property type="match status" value="1"/>
</dbReference>
<accession>A0ABR8WGI1</accession>
<dbReference type="Proteomes" id="UP000658980">
    <property type="component" value="Unassembled WGS sequence"/>
</dbReference>
<dbReference type="InterPro" id="IPR039422">
    <property type="entry name" value="MarR/SlyA-like"/>
</dbReference>
<evidence type="ECO:0000256" key="1">
    <source>
        <dbReference type="ARBA" id="ARBA00023015"/>
    </source>
</evidence>
<dbReference type="SUPFAM" id="SSF46785">
    <property type="entry name" value="Winged helix' DNA-binding domain"/>
    <property type="match status" value="1"/>
</dbReference>
<evidence type="ECO:0000313" key="6">
    <source>
        <dbReference type="Proteomes" id="UP000658980"/>
    </source>
</evidence>
<dbReference type="InterPro" id="IPR036390">
    <property type="entry name" value="WH_DNA-bd_sf"/>
</dbReference>
<proteinExistence type="predicted"/>
<organism evidence="5 6">
    <name type="scientific">Planococcus wigleyi</name>
    <dbReference type="NCBI Taxonomy" id="2762216"/>
    <lineage>
        <taxon>Bacteria</taxon>
        <taxon>Bacillati</taxon>
        <taxon>Bacillota</taxon>
        <taxon>Bacilli</taxon>
        <taxon>Bacillales</taxon>
        <taxon>Caryophanaceae</taxon>
        <taxon>Planococcus</taxon>
    </lineage>
</organism>
<evidence type="ECO:0000259" key="4">
    <source>
        <dbReference type="PROSITE" id="PS50995"/>
    </source>
</evidence>
<dbReference type="InterPro" id="IPR023187">
    <property type="entry name" value="Tscrpt_reg_MarR-type_CS"/>
</dbReference>
<feature type="domain" description="HTH marR-type" evidence="4">
    <location>
        <begin position="3"/>
        <end position="137"/>
    </location>
</feature>
<protein>
    <submittedName>
        <fullName evidence="5">MarR family transcriptional regulator</fullName>
    </submittedName>
</protein>
<dbReference type="Gene3D" id="1.10.10.10">
    <property type="entry name" value="Winged helix-like DNA-binding domain superfamily/Winged helix DNA-binding domain"/>
    <property type="match status" value="1"/>
</dbReference>
<reference evidence="5 6" key="1">
    <citation type="submission" date="2020-08" db="EMBL/GenBank/DDBJ databases">
        <title>A Genomic Blueprint of the Chicken Gut Microbiome.</title>
        <authorList>
            <person name="Gilroy R."/>
            <person name="Ravi A."/>
            <person name="Getino M."/>
            <person name="Pursley I."/>
            <person name="Horton D.L."/>
            <person name="Alikhan N.-F."/>
            <person name="Baker D."/>
            <person name="Gharbi K."/>
            <person name="Hall N."/>
            <person name="Watson M."/>
            <person name="Adriaenssens E.M."/>
            <person name="Foster-Nyarko E."/>
            <person name="Jarju S."/>
            <person name="Secka A."/>
            <person name="Antonio M."/>
            <person name="Oren A."/>
            <person name="Chaudhuri R."/>
            <person name="La Ragione R.M."/>
            <person name="Hildebrand F."/>
            <person name="Pallen M.J."/>
        </authorList>
    </citation>
    <scope>NUCLEOTIDE SEQUENCE [LARGE SCALE GENOMIC DNA]</scope>
    <source>
        <strain evidence="5 6">Sa1BUA13</strain>
    </source>
</reference>
<evidence type="ECO:0000313" key="5">
    <source>
        <dbReference type="EMBL" id="MBD8016154.1"/>
    </source>
</evidence>
<dbReference type="PANTHER" id="PTHR33164">
    <property type="entry name" value="TRANSCRIPTIONAL REGULATOR, MARR FAMILY"/>
    <property type="match status" value="1"/>
</dbReference>
<dbReference type="InterPro" id="IPR000835">
    <property type="entry name" value="HTH_MarR-typ"/>
</dbReference>
<dbReference type="PROSITE" id="PS50995">
    <property type="entry name" value="HTH_MARR_2"/>
    <property type="match status" value="1"/>
</dbReference>
<keyword evidence="1" id="KW-0805">Transcription regulation</keyword>
<name>A0ABR8WGI1_9BACL</name>
<sequence>MEKTNIFQLINAIEQLNNGNIVLFTRKFSYPLGISPILVLAELKNKGPRKQIELAELVGLTKGALTNISTKLVDLSLVERLYEEEDRRTIRLKVTEKGLAALEEAQAIGNEIYTELFEAFSEEELNEYLRLQNKLIRSRLTNWA</sequence>
<comment type="caution">
    <text evidence="5">The sequence shown here is derived from an EMBL/GenBank/DDBJ whole genome shotgun (WGS) entry which is preliminary data.</text>
</comment>
<dbReference type="PRINTS" id="PR00598">
    <property type="entry name" value="HTHMARR"/>
</dbReference>
<dbReference type="InterPro" id="IPR036388">
    <property type="entry name" value="WH-like_DNA-bd_sf"/>
</dbReference>
<keyword evidence="2" id="KW-0238">DNA-binding</keyword>
<keyword evidence="3" id="KW-0804">Transcription</keyword>
<keyword evidence="6" id="KW-1185">Reference proteome</keyword>
<evidence type="ECO:0000256" key="3">
    <source>
        <dbReference type="ARBA" id="ARBA00023163"/>
    </source>
</evidence>
<dbReference type="EMBL" id="JACSPU010000005">
    <property type="protein sequence ID" value="MBD8016154.1"/>
    <property type="molecule type" value="Genomic_DNA"/>
</dbReference>
<dbReference type="RefSeq" id="WP_191716327.1">
    <property type="nucleotide sequence ID" value="NZ_JACSPU010000005.1"/>
</dbReference>
<gene>
    <name evidence="5" type="ORF">H9630_15095</name>
</gene>